<keyword evidence="5 18" id="KW-0004">4Fe-4S</keyword>
<keyword evidence="13 18" id="KW-0411">Iron-sulfur</keyword>
<dbReference type="Gene3D" id="1.10.1060.10">
    <property type="entry name" value="Alpha-helical ferredoxin"/>
    <property type="match status" value="1"/>
</dbReference>
<evidence type="ECO:0000256" key="7">
    <source>
        <dbReference type="ARBA" id="ARBA00022532"/>
    </source>
</evidence>
<dbReference type="GO" id="GO:0046872">
    <property type="term" value="F:metal ion binding"/>
    <property type="evidence" value="ECO:0007669"/>
    <property type="project" value="UniProtKB-KW"/>
</dbReference>
<dbReference type="PROSITE" id="PS51379">
    <property type="entry name" value="4FE4S_FER_2"/>
    <property type="match status" value="1"/>
</dbReference>
<evidence type="ECO:0000256" key="18">
    <source>
        <dbReference type="RuleBase" id="RU361237"/>
    </source>
</evidence>
<evidence type="ECO:0000256" key="8">
    <source>
        <dbReference type="ARBA" id="ARBA00022714"/>
    </source>
</evidence>
<keyword evidence="9 18" id="KW-0479">Metal-binding</keyword>
<keyword evidence="6" id="KW-0997">Cell inner membrane</keyword>
<dbReference type="GO" id="GO:0005886">
    <property type="term" value="C:plasma membrane"/>
    <property type="evidence" value="ECO:0007669"/>
    <property type="project" value="UniProtKB-SubCell"/>
</dbReference>
<evidence type="ECO:0000256" key="17">
    <source>
        <dbReference type="ARBA" id="ARBA00049220"/>
    </source>
</evidence>
<dbReference type="Proteomes" id="UP000650477">
    <property type="component" value="Unassembled WGS sequence"/>
</dbReference>
<dbReference type="SUPFAM" id="SSF46548">
    <property type="entry name" value="alpha-helical ferredoxin"/>
    <property type="match status" value="1"/>
</dbReference>
<keyword evidence="12 18" id="KW-0408">Iron</keyword>
<dbReference type="InterPro" id="IPR017896">
    <property type="entry name" value="4Fe4S_Fe-S-bd"/>
</dbReference>
<dbReference type="FunFam" id="1.10.1060.10:FF:000002">
    <property type="entry name" value="Succinate dehydrogenase iron-sulfur subunit"/>
    <property type="match status" value="1"/>
</dbReference>
<evidence type="ECO:0000256" key="15">
    <source>
        <dbReference type="ARBA" id="ARBA00023291"/>
    </source>
</evidence>
<organism evidence="19 20">
    <name type="scientific">Morganella morganii</name>
    <name type="common">Proteus morganii</name>
    <dbReference type="NCBI Taxonomy" id="582"/>
    <lineage>
        <taxon>Bacteria</taxon>
        <taxon>Pseudomonadati</taxon>
        <taxon>Pseudomonadota</taxon>
        <taxon>Gammaproteobacteria</taxon>
        <taxon>Enterobacterales</taxon>
        <taxon>Morganellaceae</taxon>
        <taxon>Morganella</taxon>
    </lineage>
</organism>
<dbReference type="NCBIfam" id="TIGR00384">
    <property type="entry name" value="dhsB"/>
    <property type="match status" value="1"/>
</dbReference>
<dbReference type="PANTHER" id="PTHR43551">
    <property type="entry name" value="FUMARATE REDUCTASE IRON-SULFUR SUBUNIT"/>
    <property type="match status" value="1"/>
</dbReference>
<dbReference type="InterPro" id="IPR012675">
    <property type="entry name" value="Beta-grasp_dom_sf"/>
</dbReference>
<evidence type="ECO:0000256" key="4">
    <source>
        <dbReference type="ARBA" id="ARBA00022475"/>
    </source>
</evidence>
<keyword evidence="14" id="KW-0472">Membrane</keyword>
<dbReference type="AlphaFoldDB" id="A0A0A2RAG4"/>
<protein>
    <recommendedName>
        <fullName evidence="18">Succinate dehydrogenase iron-sulfur subunit</fullName>
        <ecNumber evidence="18">1.3.5.1</ecNumber>
    </recommendedName>
</protein>
<evidence type="ECO:0000256" key="13">
    <source>
        <dbReference type="ARBA" id="ARBA00023014"/>
    </source>
</evidence>
<dbReference type="GO" id="GO:0009061">
    <property type="term" value="P:anaerobic respiration"/>
    <property type="evidence" value="ECO:0007669"/>
    <property type="project" value="TreeGrafter"/>
</dbReference>
<comment type="caution">
    <text evidence="19">The sequence shown here is derived from an EMBL/GenBank/DDBJ whole genome shotgun (WGS) entry which is preliminary data.</text>
</comment>
<dbReference type="EC" id="1.3.5.1" evidence="18"/>
<evidence type="ECO:0000256" key="2">
    <source>
        <dbReference type="ARBA" id="ARBA00009433"/>
    </source>
</evidence>
<dbReference type="EMBL" id="PKLF01000009">
    <property type="protein sequence ID" value="MBE8613037.1"/>
    <property type="molecule type" value="Genomic_DNA"/>
</dbReference>
<dbReference type="InterPro" id="IPR006058">
    <property type="entry name" value="2Fe2S_fd_BS"/>
</dbReference>
<name>A0A0A2RAG4_MORMO</name>
<dbReference type="NCBIfam" id="NF009051">
    <property type="entry name" value="PRK12385.1"/>
    <property type="match status" value="1"/>
</dbReference>
<evidence type="ECO:0000256" key="9">
    <source>
        <dbReference type="ARBA" id="ARBA00022723"/>
    </source>
</evidence>
<dbReference type="GO" id="GO:0006099">
    <property type="term" value="P:tricarboxylic acid cycle"/>
    <property type="evidence" value="ECO:0007669"/>
    <property type="project" value="UniProtKB-KW"/>
</dbReference>
<evidence type="ECO:0000313" key="20">
    <source>
        <dbReference type="Proteomes" id="UP000650477"/>
    </source>
</evidence>
<evidence type="ECO:0000256" key="14">
    <source>
        <dbReference type="ARBA" id="ARBA00023136"/>
    </source>
</evidence>
<keyword evidence="10" id="KW-0249">Electron transport</keyword>
<dbReference type="GO" id="GO:0008177">
    <property type="term" value="F:succinate dehydrogenase (quinone) activity"/>
    <property type="evidence" value="ECO:0007669"/>
    <property type="project" value="UniProtKB-EC"/>
</dbReference>
<dbReference type="SUPFAM" id="SSF54292">
    <property type="entry name" value="2Fe-2S ferredoxin-like"/>
    <property type="match status" value="1"/>
</dbReference>
<dbReference type="InterPro" id="IPR004489">
    <property type="entry name" value="Succ_DH/fum_Rdtase_Fe-S"/>
</dbReference>
<comment type="cofactor">
    <cofactor evidence="18">
        <name>[4Fe-4S] cluster</name>
        <dbReference type="ChEBI" id="CHEBI:49883"/>
    </cofactor>
    <text evidence="18">Binds 1 [4Fe-4S] cluster.</text>
</comment>
<evidence type="ECO:0000256" key="6">
    <source>
        <dbReference type="ARBA" id="ARBA00022519"/>
    </source>
</evidence>
<comment type="similarity">
    <text evidence="2 18">Belongs to the succinate dehydrogenase/fumarate reductase iron-sulfur protein family.</text>
</comment>
<evidence type="ECO:0000256" key="5">
    <source>
        <dbReference type="ARBA" id="ARBA00022485"/>
    </source>
</evidence>
<keyword evidence="15 18" id="KW-0003">3Fe-4S</keyword>
<comment type="cofactor">
    <cofactor evidence="18">
        <name>[2Fe-2S] cluster</name>
        <dbReference type="ChEBI" id="CHEBI:190135"/>
    </cofactor>
    <text evidence="18">Binds 1 [2Fe-2S] cluster.</text>
</comment>
<dbReference type="InterPro" id="IPR036010">
    <property type="entry name" value="2Fe-2S_ferredoxin-like_sf"/>
</dbReference>
<dbReference type="GeneID" id="93359214"/>
<dbReference type="GO" id="GO:0051539">
    <property type="term" value="F:4 iron, 4 sulfur cluster binding"/>
    <property type="evidence" value="ECO:0007669"/>
    <property type="project" value="UniProtKB-KW"/>
</dbReference>
<dbReference type="PROSITE" id="PS00197">
    <property type="entry name" value="2FE2S_FER_1"/>
    <property type="match status" value="1"/>
</dbReference>
<dbReference type="Pfam" id="PF13237">
    <property type="entry name" value="Fer4_10"/>
    <property type="match status" value="1"/>
</dbReference>
<dbReference type="InterPro" id="IPR017900">
    <property type="entry name" value="4Fe4S_Fe_S_CS"/>
</dbReference>
<comment type="cofactor">
    <cofactor evidence="18">
        <name>[3Fe-4S] cluster</name>
        <dbReference type="ChEBI" id="CHEBI:21137"/>
    </cofactor>
    <text evidence="18">Binds 1 [3Fe-4S] cluster.</text>
</comment>
<dbReference type="NCBIfam" id="NF004616">
    <property type="entry name" value="PRK05950.1"/>
    <property type="match status" value="1"/>
</dbReference>
<dbReference type="OrthoDB" id="9804391at2"/>
<evidence type="ECO:0000256" key="3">
    <source>
        <dbReference type="ARBA" id="ARBA00022448"/>
    </source>
</evidence>
<reference evidence="19" key="1">
    <citation type="submission" date="2017-12" db="EMBL/GenBank/DDBJ databases">
        <title>Genome sequencing and analysis.</title>
        <authorList>
            <person name="Huang Y.-T."/>
        </authorList>
    </citation>
    <scope>NUCLEOTIDE SEQUENCE</scope>
    <source>
        <strain evidence="19">VGH116</strain>
    </source>
</reference>
<dbReference type="Pfam" id="PF13085">
    <property type="entry name" value="Fer2_3"/>
    <property type="match status" value="1"/>
</dbReference>
<evidence type="ECO:0000256" key="12">
    <source>
        <dbReference type="ARBA" id="ARBA00023004"/>
    </source>
</evidence>
<dbReference type="PANTHER" id="PTHR43551:SF2">
    <property type="entry name" value="FUMARATE REDUCTASE IRON-SULFUR SUBUNIT"/>
    <property type="match status" value="1"/>
</dbReference>
<dbReference type="STRING" id="582.AL531_12870"/>
<dbReference type="PROSITE" id="PS51085">
    <property type="entry name" value="2FE2S_FER_2"/>
    <property type="match status" value="1"/>
</dbReference>
<comment type="subcellular location">
    <subcellularLocation>
        <location evidence="1">Cell inner membrane</location>
        <topology evidence="1">Peripheral membrane protein</topology>
        <orientation evidence="1">Cytoplasmic side</orientation>
    </subcellularLocation>
</comment>
<sequence>MAEMKMLKMSVMRYNPETDNEPHAVTYQVPYDEQTSLLDALGYIKDNLAPDLSYRWSCRMAICGSCGMMVNKVPKLACKTFLREYPQGMDIEALGNFPIERDLVVDMTHFIESLEAIKPYIIGNDRKPSEGPNNQTPGQMAKYHQFSGCINCGLCYAACPQFGLNPEFLGPGVLTLAQRYNTDSRDHGKKERMKQINGDNGVWTCTFVGYCSEVCPKHVDPAAAIQQGKAASAEDYIIARLKPQ</sequence>
<comment type="catalytic activity">
    <reaction evidence="17 18">
        <text>a quinone + succinate = fumarate + a quinol</text>
        <dbReference type="Rhea" id="RHEA:40523"/>
        <dbReference type="ChEBI" id="CHEBI:24646"/>
        <dbReference type="ChEBI" id="CHEBI:29806"/>
        <dbReference type="ChEBI" id="CHEBI:30031"/>
        <dbReference type="ChEBI" id="CHEBI:132124"/>
        <dbReference type="EC" id="1.3.5.1"/>
    </reaction>
</comment>
<dbReference type="InterPro" id="IPR001041">
    <property type="entry name" value="2Fe-2S_ferredoxin-type"/>
</dbReference>
<dbReference type="InterPro" id="IPR025192">
    <property type="entry name" value="Succ_DH/fum_Rdtase_N"/>
</dbReference>
<evidence type="ECO:0000256" key="11">
    <source>
        <dbReference type="ARBA" id="ARBA00023002"/>
    </source>
</evidence>
<evidence type="ECO:0000256" key="1">
    <source>
        <dbReference type="ARBA" id="ARBA00004515"/>
    </source>
</evidence>
<evidence type="ECO:0000313" key="19">
    <source>
        <dbReference type="EMBL" id="MBE8613037.1"/>
    </source>
</evidence>
<keyword evidence="7" id="KW-0816">Tricarboxylic acid cycle</keyword>
<proteinExistence type="inferred from homology"/>
<keyword evidence="8 18" id="KW-0001">2Fe-2S</keyword>
<dbReference type="RefSeq" id="WP_004236226.1">
    <property type="nucleotide sequence ID" value="NZ_ABGYJJ040000001.1"/>
</dbReference>
<dbReference type="GO" id="GO:0051537">
    <property type="term" value="F:2 iron, 2 sulfur cluster binding"/>
    <property type="evidence" value="ECO:0007669"/>
    <property type="project" value="UniProtKB-KW"/>
</dbReference>
<keyword evidence="11" id="KW-0560">Oxidoreductase</keyword>
<comment type="catalytic activity">
    <reaction evidence="16">
        <text>a menaquinone + succinate = a menaquinol + fumarate</text>
        <dbReference type="Rhea" id="RHEA:27834"/>
        <dbReference type="Rhea" id="RHEA-COMP:9537"/>
        <dbReference type="Rhea" id="RHEA-COMP:9539"/>
        <dbReference type="ChEBI" id="CHEBI:16374"/>
        <dbReference type="ChEBI" id="CHEBI:18151"/>
        <dbReference type="ChEBI" id="CHEBI:29806"/>
        <dbReference type="ChEBI" id="CHEBI:30031"/>
        <dbReference type="EC" id="1.3.5.1"/>
    </reaction>
</comment>
<gene>
    <name evidence="19" type="ORF">CYG68_11565</name>
</gene>
<keyword evidence="4" id="KW-1003">Cell membrane</keyword>
<dbReference type="FunFam" id="3.10.20.30:FF:000009">
    <property type="entry name" value="Succinate dehydrogenase iron-sulfur subunit"/>
    <property type="match status" value="1"/>
</dbReference>
<evidence type="ECO:0000256" key="10">
    <source>
        <dbReference type="ARBA" id="ARBA00022982"/>
    </source>
</evidence>
<dbReference type="InterPro" id="IPR009051">
    <property type="entry name" value="Helical_ferredxn"/>
</dbReference>
<accession>A0A0A2RAG4</accession>
<dbReference type="GO" id="GO:0009055">
    <property type="term" value="F:electron transfer activity"/>
    <property type="evidence" value="ECO:0007669"/>
    <property type="project" value="InterPro"/>
</dbReference>
<dbReference type="Gene3D" id="3.10.20.30">
    <property type="match status" value="1"/>
</dbReference>
<keyword evidence="3" id="KW-0813">Transport</keyword>
<dbReference type="PROSITE" id="PS00198">
    <property type="entry name" value="4FE4S_FER_1"/>
    <property type="match status" value="1"/>
</dbReference>
<dbReference type="GO" id="GO:0051538">
    <property type="term" value="F:3 iron, 4 sulfur cluster binding"/>
    <property type="evidence" value="ECO:0007669"/>
    <property type="project" value="UniProtKB-KW"/>
</dbReference>
<evidence type="ECO:0000256" key="16">
    <source>
        <dbReference type="ARBA" id="ARBA00034412"/>
    </source>
</evidence>